<feature type="binding site" evidence="13">
    <location>
        <position position="73"/>
    </location>
    <ligand>
        <name>Mg(2+)</name>
        <dbReference type="ChEBI" id="CHEBI:18420"/>
    </ligand>
</feature>
<evidence type="ECO:0000256" key="3">
    <source>
        <dbReference type="ARBA" id="ARBA00022722"/>
    </source>
</evidence>
<evidence type="ECO:0000313" key="15">
    <source>
        <dbReference type="Proteomes" id="UP000199668"/>
    </source>
</evidence>
<comment type="function">
    <text evidence="13">Endonuclease that resolves Holliday junction intermediates in genetic recombination. Cleaves mobile four-strand junctions by introducing symmetrical nicks in paired strands. Promotes annealing of linear ssDNA with homologous dsDNA. Required for DNA repair, homologous recombination and chromosome segregation.</text>
</comment>
<organism evidence="14 15">
    <name type="scientific">Salibacterium qingdaonense</name>
    <dbReference type="NCBI Taxonomy" id="266892"/>
    <lineage>
        <taxon>Bacteria</taxon>
        <taxon>Bacillati</taxon>
        <taxon>Bacillota</taxon>
        <taxon>Bacilli</taxon>
        <taxon>Bacillales</taxon>
        <taxon>Bacillaceae</taxon>
    </lineage>
</organism>
<keyword evidence="5 13" id="KW-0255">Endonuclease</keyword>
<dbReference type="GO" id="GO:0003676">
    <property type="term" value="F:nucleic acid binding"/>
    <property type="evidence" value="ECO:0007669"/>
    <property type="project" value="InterPro"/>
</dbReference>
<sequence>MKQTQANRGMGFENLVNTTNLQYKNKGLALISKRPTPMKIIGSTKGGQNICVFDQKSTVDFDGVYRGLSIQFEAKSTGEKRFDLKMITDSQIDFLQQSERQGAVCFVLLEIRPLRTVYYVPNNMLQKYVREAQRGGRKSIPLDDLEIYADVVTQGQGIPLDYLAVVDKHAEKVTS</sequence>
<proteinExistence type="inferred from homology"/>
<dbReference type="OrthoDB" id="9783592at2"/>
<reference evidence="14 15" key="1">
    <citation type="submission" date="2016-10" db="EMBL/GenBank/DDBJ databases">
        <authorList>
            <person name="de Groot N.N."/>
        </authorList>
    </citation>
    <scope>NUCLEOTIDE SEQUENCE [LARGE SCALE GENOMIC DNA]</scope>
    <source>
        <strain evidence="14 15">CGMCC 1.6134</strain>
    </source>
</reference>
<comment type="subcellular location">
    <subcellularLocation>
        <location evidence="1 13">Cytoplasm</location>
    </subcellularLocation>
</comment>
<dbReference type="GO" id="GO:0005737">
    <property type="term" value="C:cytoplasm"/>
    <property type="evidence" value="ECO:0007669"/>
    <property type="project" value="UniProtKB-SubCell"/>
</dbReference>
<evidence type="ECO:0000256" key="6">
    <source>
        <dbReference type="ARBA" id="ARBA00022763"/>
    </source>
</evidence>
<dbReference type="CDD" id="cd22354">
    <property type="entry name" value="RecU-like"/>
    <property type="match status" value="1"/>
</dbReference>
<keyword evidence="4 13" id="KW-0479">Metal-binding</keyword>
<dbReference type="AlphaFoldDB" id="A0A1I4Q5K6"/>
<dbReference type="Proteomes" id="UP000199668">
    <property type="component" value="Unassembled WGS sequence"/>
</dbReference>
<feature type="binding site" evidence="13">
    <location>
        <position position="58"/>
    </location>
    <ligand>
        <name>Mg(2+)</name>
        <dbReference type="ChEBI" id="CHEBI:18420"/>
    </ligand>
</feature>
<evidence type="ECO:0000256" key="9">
    <source>
        <dbReference type="ARBA" id="ARBA00023172"/>
    </source>
</evidence>
<comment type="cofactor">
    <cofactor evidence="13">
        <name>Mg(2+)</name>
        <dbReference type="ChEBI" id="CHEBI:18420"/>
    </cofactor>
    <text evidence="13">Binds 1 Mg(2+) ion per subunit.</text>
</comment>
<evidence type="ECO:0000256" key="1">
    <source>
        <dbReference type="ARBA" id="ARBA00004496"/>
    </source>
</evidence>
<accession>A0A1I4Q5K6</accession>
<evidence type="ECO:0000256" key="11">
    <source>
        <dbReference type="ARBA" id="ARBA00023447"/>
    </source>
</evidence>
<dbReference type="Pfam" id="PF03838">
    <property type="entry name" value="RecU"/>
    <property type="match status" value="1"/>
</dbReference>
<evidence type="ECO:0000256" key="2">
    <source>
        <dbReference type="ARBA" id="ARBA00022490"/>
    </source>
</evidence>
<keyword evidence="7 13" id="KW-0378">Hydrolase</keyword>
<dbReference type="InterPro" id="IPR011856">
    <property type="entry name" value="tRNA_endonuc-like_dom_sf"/>
</dbReference>
<dbReference type="GO" id="GO:0006281">
    <property type="term" value="P:DNA repair"/>
    <property type="evidence" value="ECO:0007669"/>
    <property type="project" value="UniProtKB-UniRule"/>
</dbReference>
<keyword evidence="9 13" id="KW-0233">DNA recombination</keyword>
<dbReference type="InterPro" id="IPR004612">
    <property type="entry name" value="Resolv_RecU"/>
</dbReference>
<dbReference type="EMBL" id="FOTY01000037">
    <property type="protein sequence ID" value="SFM35307.1"/>
    <property type="molecule type" value="Genomic_DNA"/>
</dbReference>
<gene>
    <name evidence="13" type="primary">recU</name>
    <name evidence="14" type="ORF">SAMN04488054_13711</name>
</gene>
<feature type="site" description="Transition state stabilizer" evidence="13">
    <location>
        <position position="75"/>
    </location>
</feature>
<keyword evidence="8 13" id="KW-0460">Magnesium</keyword>
<keyword evidence="10 13" id="KW-0234">DNA repair</keyword>
<evidence type="ECO:0000256" key="5">
    <source>
        <dbReference type="ARBA" id="ARBA00022759"/>
    </source>
</evidence>
<feature type="binding site" evidence="13">
    <location>
        <position position="91"/>
    </location>
    <ligand>
        <name>Mg(2+)</name>
        <dbReference type="ChEBI" id="CHEBI:18420"/>
    </ligand>
</feature>
<evidence type="ECO:0000256" key="13">
    <source>
        <dbReference type="HAMAP-Rule" id="MF_00130"/>
    </source>
</evidence>
<keyword evidence="3 13" id="KW-0540">Nuclease</keyword>
<dbReference type="GO" id="GO:0006310">
    <property type="term" value="P:DNA recombination"/>
    <property type="evidence" value="ECO:0007669"/>
    <property type="project" value="UniProtKB-UniRule"/>
</dbReference>
<dbReference type="InterPro" id="IPR011335">
    <property type="entry name" value="Restrct_endonuc-II-like"/>
</dbReference>
<dbReference type="PIRSF" id="PIRSF037785">
    <property type="entry name" value="RecU"/>
    <property type="match status" value="1"/>
</dbReference>
<keyword evidence="2 13" id="KW-0963">Cytoplasm</keyword>
<dbReference type="GO" id="GO:0007059">
    <property type="term" value="P:chromosome segregation"/>
    <property type="evidence" value="ECO:0007669"/>
    <property type="project" value="UniProtKB-UniRule"/>
</dbReference>
<keyword evidence="6 13" id="KW-0227">DNA damage</keyword>
<name>A0A1I4Q5K6_9BACI</name>
<evidence type="ECO:0000256" key="7">
    <source>
        <dbReference type="ARBA" id="ARBA00022801"/>
    </source>
</evidence>
<comment type="similarity">
    <text evidence="11 13">Belongs to the RecU family.</text>
</comment>
<dbReference type="EC" id="3.1.21.10" evidence="13"/>
<evidence type="ECO:0000256" key="4">
    <source>
        <dbReference type="ARBA" id="ARBA00022723"/>
    </source>
</evidence>
<feature type="binding site" evidence="13">
    <location>
        <position position="60"/>
    </location>
    <ligand>
        <name>Mg(2+)</name>
        <dbReference type="ChEBI" id="CHEBI:18420"/>
    </ligand>
</feature>
<evidence type="ECO:0000256" key="12">
    <source>
        <dbReference type="ARBA" id="ARBA00029523"/>
    </source>
</evidence>
<evidence type="ECO:0000256" key="8">
    <source>
        <dbReference type="ARBA" id="ARBA00022842"/>
    </source>
</evidence>
<evidence type="ECO:0000313" key="14">
    <source>
        <dbReference type="EMBL" id="SFM35307.1"/>
    </source>
</evidence>
<comment type="catalytic activity">
    <reaction evidence="13">
        <text>Endonucleolytic cleavage at a junction such as a reciprocal single-stranded crossover between two homologous DNA duplexes (Holliday junction).</text>
        <dbReference type="EC" id="3.1.21.10"/>
    </reaction>
</comment>
<dbReference type="Gene3D" id="3.40.1350.10">
    <property type="match status" value="1"/>
</dbReference>
<dbReference type="GO" id="GO:0008821">
    <property type="term" value="F:crossover junction DNA endonuclease activity"/>
    <property type="evidence" value="ECO:0007669"/>
    <property type="project" value="UniProtKB-EC"/>
</dbReference>
<dbReference type="SUPFAM" id="SSF52980">
    <property type="entry name" value="Restriction endonuclease-like"/>
    <property type="match status" value="1"/>
</dbReference>
<dbReference type="RefSeq" id="WP_090928411.1">
    <property type="nucleotide sequence ID" value="NZ_FOTY01000037.1"/>
</dbReference>
<dbReference type="HAMAP" id="MF_00130">
    <property type="entry name" value="RecU"/>
    <property type="match status" value="1"/>
</dbReference>
<protein>
    <recommendedName>
        <fullName evidence="12 13">Holliday junction resolvase RecU</fullName>
        <ecNumber evidence="13">3.1.21.10</ecNumber>
    </recommendedName>
    <alternativeName>
        <fullName evidence="13">Recombination protein U homolog</fullName>
    </alternativeName>
</protein>
<dbReference type="GO" id="GO:0000287">
    <property type="term" value="F:magnesium ion binding"/>
    <property type="evidence" value="ECO:0007669"/>
    <property type="project" value="UniProtKB-UniRule"/>
</dbReference>
<keyword evidence="15" id="KW-1185">Reference proteome</keyword>
<dbReference type="STRING" id="266892.SAMN04488054_13711"/>
<evidence type="ECO:0000256" key="10">
    <source>
        <dbReference type="ARBA" id="ARBA00023204"/>
    </source>
</evidence>